<dbReference type="EMBL" id="LNYA01000023">
    <property type="protein sequence ID" value="KTC98168.1"/>
    <property type="molecule type" value="Genomic_DNA"/>
</dbReference>
<feature type="signal peptide" evidence="1">
    <location>
        <begin position="1"/>
        <end position="20"/>
    </location>
</feature>
<dbReference type="AlphaFoldDB" id="A0A0W0TRJ9"/>
<accession>A0A0W0TRJ9</accession>
<gene>
    <name evidence="2" type="ORF">Lery_1222</name>
</gene>
<feature type="chain" id="PRO_5006913366" description="Secreted protein" evidence="1">
    <location>
        <begin position="21"/>
        <end position="127"/>
    </location>
</feature>
<protein>
    <recommendedName>
        <fullName evidence="4">Secreted protein</fullName>
    </recommendedName>
</protein>
<dbReference type="RefSeq" id="WP_058526370.1">
    <property type="nucleotide sequence ID" value="NZ_CAAAHY010000002.1"/>
</dbReference>
<evidence type="ECO:0000256" key="1">
    <source>
        <dbReference type="SAM" id="SignalP"/>
    </source>
</evidence>
<evidence type="ECO:0008006" key="4">
    <source>
        <dbReference type="Google" id="ProtNLM"/>
    </source>
</evidence>
<keyword evidence="3" id="KW-1185">Reference proteome</keyword>
<organism evidence="2 3">
    <name type="scientific">Legionella erythra</name>
    <dbReference type="NCBI Taxonomy" id="448"/>
    <lineage>
        <taxon>Bacteria</taxon>
        <taxon>Pseudomonadati</taxon>
        <taxon>Pseudomonadota</taxon>
        <taxon>Gammaproteobacteria</taxon>
        <taxon>Legionellales</taxon>
        <taxon>Legionellaceae</taxon>
        <taxon>Legionella</taxon>
    </lineage>
</organism>
<evidence type="ECO:0000313" key="3">
    <source>
        <dbReference type="Proteomes" id="UP000054773"/>
    </source>
</evidence>
<dbReference type="OrthoDB" id="5651267at2"/>
<dbReference type="PATRIC" id="fig|448.7.peg.1279"/>
<comment type="caution">
    <text evidence="2">The sequence shown here is derived from an EMBL/GenBank/DDBJ whole genome shotgun (WGS) entry which is preliminary data.</text>
</comment>
<name>A0A0W0TRJ9_LEGER</name>
<evidence type="ECO:0000313" key="2">
    <source>
        <dbReference type="EMBL" id="KTC98168.1"/>
    </source>
</evidence>
<keyword evidence="1" id="KW-0732">Signal</keyword>
<sequence>MILKAALSVVLFLICPLTWAQTIRIDDSLNSSQNPWEITLEKGTMTLFNGTTGNLLIHVQIDQGVIGLISRNNAIPNCLLDLSAELHSEVGLCELEPNAALTFDLDFVWASAHYPKRATGFYRVQRS</sequence>
<proteinExistence type="predicted"/>
<dbReference type="STRING" id="448.Lery_1222"/>
<dbReference type="Proteomes" id="UP000054773">
    <property type="component" value="Unassembled WGS sequence"/>
</dbReference>
<reference evidence="2 3" key="1">
    <citation type="submission" date="2015-11" db="EMBL/GenBank/DDBJ databases">
        <title>Genomic analysis of 38 Legionella species identifies large and diverse effector repertoires.</title>
        <authorList>
            <person name="Burstein D."/>
            <person name="Amaro F."/>
            <person name="Zusman T."/>
            <person name="Lifshitz Z."/>
            <person name="Cohen O."/>
            <person name="Gilbert J.A."/>
            <person name="Pupko T."/>
            <person name="Shuman H.A."/>
            <person name="Segal G."/>
        </authorList>
    </citation>
    <scope>NUCLEOTIDE SEQUENCE [LARGE SCALE GENOMIC DNA]</scope>
    <source>
        <strain evidence="2 3">SE-32A-C8</strain>
    </source>
</reference>